<reference evidence="11" key="1">
    <citation type="submission" date="2016-10" db="EMBL/GenBank/DDBJ databases">
        <authorList>
            <person name="Varghese N."/>
        </authorList>
    </citation>
    <scope>NUCLEOTIDE SEQUENCE [LARGE SCALE GENOMIC DNA]</scope>
    <source>
        <strain evidence="11">DSM 17980</strain>
    </source>
</reference>
<evidence type="ECO:0000313" key="10">
    <source>
        <dbReference type="EMBL" id="SFU78483.1"/>
    </source>
</evidence>
<dbReference type="GO" id="GO:0008409">
    <property type="term" value="F:5'-3' exonuclease activity"/>
    <property type="evidence" value="ECO:0007669"/>
    <property type="project" value="InterPro"/>
</dbReference>
<organism evidence="10 11">
    <name type="scientific">Alicyclobacillus macrosporangiidus</name>
    <dbReference type="NCBI Taxonomy" id="392015"/>
    <lineage>
        <taxon>Bacteria</taxon>
        <taxon>Bacillati</taxon>
        <taxon>Bacillota</taxon>
        <taxon>Bacilli</taxon>
        <taxon>Bacillales</taxon>
        <taxon>Alicyclobacillaceae</taxon>
        <taxon>Alicyclobacillus</taxon>
    </lineage>
</organism>
<evidence type="ECO:0000259" key="7">
    <source>
        <dbReference type="Pfam" id="PF02272"/>
    </source>
</evidence>
<dbReference type="Pfam" id="PF17768">
    <property type="entry name" value="RecJ_OB"/>
    <property type="match status" value="1"/>
</dbReference>
<feature type="domain" description="RecJ OB" evidence="9">
    <location>
        <begin position="461"/>
        <end position="564"/>
    </location>
</feature>
<keyword evidence="11" id="KW-1185">Reference proteome</keyword>
<dbReference type="RefSeq" id="WP_083430322.1">
    <property type="nucleotide sequence ID" value="NZ_FPBV01000008.1"/>
</dbReference>
<dbReference type="EMBL" id="FPBV01000008">
    <property type="protein sequence ID" value="SFU78483.1"/>
    <property type="molecule type" value="Genomic_DNA"/>
</dbReference>
<keyword evidence="4" id="KW-0378">Hydrolase</keyword>
<dbReference type="SUPFAM" id="SSF64182">
    <property type="entry name" value="DHH phosphoesterases"/>
    <property type="match status" value="1"/>
</dbReference>
<dbReference type="InterPro" id="IPR003156">
    <property type="entry name" value="DHHA1_dom"/>
</dbReference>
<sequence>MTGEERAPGLWRTAGIPEDAARRMAERCGVPLRVARWLCARGVAEEEVGMWWDPTRIPWSDPFSFEEMDAAVDAVLDAIRREAVIALVGDYDVDGVTASVIAAEALRLAGARCEVILPHRVRDGYGLSEAMVDRAAEMGCGIIVTVDNGVRAHEAVQRAAARGIPVVVTDHHEPGPDLPAAQAVVHAARSRDAAQAILSGAGVAWKFALALCARASVRVEPEIAGWWLGLAALGALADAVPLTGENRRLIVEGMDRLRGSRRAGWRALCEQAGLTPGALSAELLQWTVIPRLNAAGRMDSAELAYRLLATSDELSARRWAAELEACNDRRKRETERAFIEACAALDAWMADGAAGPGGLAVWGPWPLGVAGIVAARLAERYGRPVVVLADEGEEVLRGSGRAPEGVHLHGMMEACAEHLHHFGGHAGAVGCGVRRGDLEAFRQAFAALSFQAPVSGMPGADDYLPLREATLETLSWVERFAPFGPGNPPFAFFVGPVTLVAVTPLGDGSHLRLRVQEGRDQAELVWFRAPAEVRTWRPGDVIGAVCRLDRNEWQGMVRPQLRVQSARRFTRPLLREDFGLLYRLLRARRRLVEAELHRLGARWSASDAQLMLDTFVELGFARYQESAYHVVDNADAKDLRESLHYQSHLRQAGRRREA</sequence>
<dbReference type="InterPro" id="IPR041122">
    <property type="entry name" value="RecJ_OB"/>
</dbReference>
<dbReference type="Gene3D" id="3.10.310.30">
    <property type="match status" value="1"/>
</dbReference>
<feature type="domain" description="DDH" evidence="6">
    <location>
        <begin position="85"/>
        <end position="223"/>
    </location>
</feature>
<keyword evidence="5 10" id="KW-0269">Exonuclease</keyword>
<dbReference type="InterPro" id="IPR051673">
    <property type="entry name" value="SSDNA_exonuclease_RecJ"/>
</dbReference>
<dbReference type="Pfam" id="PF01368">
    <property type="entry name" value="DHH"/>
    <property type="match status" value="1"/>
</dbReference>
<gene>
    <name evidence="10" type="ORF">SAMN05421543_10826</name>
</gene>
<dbReference type="InterPro" id="IPR001667">
    <property type="entry name" value="DDH_dom"/>
</dbReference>
<evidence type="ECO:0000256" key="1">
    <source>
        <dbReference type="ARBA" id="ARBA00005915"/>
    </source>
</evidence>
<evidence type="ECO:0000256" key="5">
    <source>
        <dbReference type="ARBA" id="ARBA00022839"/>
    </source>
</evidence>
<proteinExistence type="inferred from homology"/>
<dbReference type="GO" id="GO:0006310">
    <property type="term" value="P:DNA recombination"/>
    <property type="evidence" value="ECO:0007669"/>
    <property type="project" value="InterPro"/>
</dbReference>
<comment type="similarity">
    <text evidence="1">Belongs to the RecJ family.</text>
</comment>
<feature type="domain" description="Single-stranded-DNA-specific exonuclease RecJ C-terminal" evidence="8">
    <location>
        <begin position="575"/>
        <end position="652"/>
    </location>
</feature>
<dbReference type="InterPro" id="IPR038763">
    <property type="entry name" value="DHH_sf"/>
</dbReference>
<dbReference type="GO" id="GO:0006281">
    <property type="term" value="P:DNA repair"/>
    <property type="evidence" value="ECO:0007669"/>
    <property type="project" value="InterPro"/>
</dbReference>
<dbReference type="OrthoDB" id="9809852at2"/>
<dbReference type="AlphaFoldDB" id="A0A1I7IZW3"/>
<evidence type="ECO:0000256" key="4">
    <source>
        <dbReference type="ARBA" id="ARBA00022801"/>
    </source>
</evidence>
<dbReference type="GO" id="GO:0003676">
    <property type="term" value="F:nucleic acid binding"/>
    <property type="evidence" value="ECO:0007669"/>
    <property type="project" value="InterPro"/>
</dbReference>
<dbReference type="PANTHER" id="PTHR30255:SF2">
    <property type="entry name" value="SINGLE-STRANDED-DNA-SPECIFIC EXONUCLEASE RECJ"/>
    <property type="match status" value="1"/>
</dbReference>
<evidence type="ECO:0000256" key="2">
    <source>
        <dbReference type="ARBA" id="ARBA00019841"/>
    </source>
</evidence>
<evidence type="ECO:0000259" key="9">
    <source>
        <dbReference type="Pfam" id="PF17768"/>
    </source>
</evidence>
<dbReference type="Pfam" id="PF02272">
    <property type="entry name" value="DHHA1"/>
    <property type="match status" value="1"/>
</dbReference>
<dbReference type="InterPro" id="IPR018779">
    <property type="entry name" value="RecJ_C"/>
</dbReference>
<name>A0A1I7IZW3_9BACL</name>
<dbReference type="Gene3D" id="3.90.1640.30">
    <property type="match status" value="1"/>
</dbReference>
<dbReference type="Proteomes" id="UP000183508">
    <property type="component" value="Unassembled WGS sequence"/>
</dbReference>
<dbReference type="NCBIfam" id="TIGR00644">
    <property type="entry name" value="recJ"/>
    <property type="match status" value="1"/>
</dbReference>
<feature type="domain" description="DHHA1" evidence="7">
    <location>
        <begin position="365"/>
        <end position="446"/>
    </location>
</feature>
<evidence type="ECO:0000256" key="3">
    <source>
        <dbReference type="ARBA" id="ARBA00022722"/>
    </source>
</evidence>
<accession>A0A1I7IZW3</accession>
<dbReference type="PANTHER" id="PTHR30255">
    <property type="entry name" value="SINGLE-STRANDED-DNA-SPECIFIC EXONUCLEASE RECJ"/>
    <property type="match status" value="1"/>
</dbReference>
<evidence type="ECO:0000259" key="8">
    <source>
        <dbReference type="Pfam" id="PF10141"/>
    </source>
</evidence>
<dbReference type="STRING" id="392015.SAMN05421543_10826"/>
<evidence type="ECO:0000313" key="11">
    <source>
        <dbReference type="Proteomes" id="UP000183508"/>
    </source>
</evidence>
<evidence type="ECO:0000259" key="6">
    <source>
        <dbReference type="Pfam" id="PF01368"/>
    </source>
</evidence>
<protein>
    <recommendedName>
        <fullName evidence="2">Single-stranded-DNA-specific exonuclease RecJ</fullName>
    </recommendedName>
</protein>
<dbReference type="InterPro" id="IPR004610">
    <property type="entry name" value="RecJ"/>
</dbReference>
<dbReference type="eggNOG" id="COG0608">
    <property type="taxonomic scope" value="Bacteria"/>
</dbReference>
<keyword evidence="3" id="KW-0540">Nuclease</keyword>
<dbReference type="Pfam" id="PF10141">
    <property type="entry name" value="ssDNA-exonuc_C"/>
    <property type="match status" value="1"/>
</dbReference>